<accession>A0A8T0JB66</accession>
<dbReference type="Proteomes" id="UP000822688">
    <property type="component" value="Chromosome 1"/>
</dbReference>
<proteinExistence type="predicted"/>
<feature type="transmembrane region" description="Helical" evidence="1">
    <location>
        <begin position="54"/>
        <end position="77"/>
    </location>
</feature>
<gene>
    <name evidence="2" type="ORF">KC19_1G307500</name>
</gene>
<sequence>MYVCFRLDFLSFSVGVVVSFVGYWCCRCFFWFFSARLRERVFESGFSWCGRCMGSLVVVVVVLLELLVFFFFFFLLLSCGGYWEVLSEVDLGVYGNWLIACSACGAGSNLCRLCHECWVELRIIFVVLKTQG</sequence>
<evidence type="ECO:0008006" key="4">
    <source>
        <dbReference type="Google" id="ProtNLM"/>
    </source>
</evidence>
<comment type="caution">
    <text evidence="2">The sequence shown here is derived from an EMBL/GenBank/DDBJ whole genome shotgun (WGS) entry which is preliminary data.</text>
</comment>
<dbReference type="EMBL" id="CM026421">
    <property type="protein sequence ID" value="KAG0593150.1"/>
    <property type="molecule type" value="Genomic_DNA"/>
</dbReference>
<keyword evidence="1" id="KW-1133">Transmembrane helix</keyword>
<keyword evidence="1" id="KW-0472">Membrane</keyword>
<reference evidence="2" key="1">
    <citation type="submission" date="2020-06" db="EMBL/GenBank/DDBJ databases">
        <title>WGS assembly of Ceratodon purpureus strain R40.</title>
        <authorList>
            <person name="Carey S.B."/>
            <person name="Jenkins J."/>
            <person name="Shu S."/>
            <person name="Lovell J.T."/>
            <person name="Sreedasyam A."/>
            <person name="Maumus F."/>
            <person name="Tiley G.P."/>
            <person name="Fernandez-Pozo N."/>
            <person name="Barry K."/>
            <person name="Chen C."/>
            <person name="Wang M."/>
            <person name="Lipzen A."/>
            <person name="Daum C."/>
            <person name="Saski C.A."/>
            <person name="Payton A.C."/>
            <person name="Mcbreen J.C."/>
            <person name="Conrad R.E."/>
            <person name="Kollar L.M."/>
            <person name="Olsson S."/>
            <person name="Huttunen S."/>
            <person name="Landis J.B."/>
            <person name="Wickett N.J."/>
            <person name="Johnson M.G."/>
            <person name="Rensing S.A."/>
            <person name="Grimwood J."/>
            <person name="Schmutz J."/>
            <person name="Mcdaniel S.F."/>
        </authorList>
    </citation>
    <scope>NUCLEOTIDE SEQUENCE</scope>
    <source>
        <strain evidence="2">R40</strain>
    </source>
</reference>
<organism evidence="2 3">
    <name type="scientific">Ceratodon purpureus</name>
    <name type="common">Fire moss</name>
    <name type="synonym">Dicranum purpureum</name>
    <dbReference type="NCBI Taxonomy" id="3225"/>
    <lineage>
        <taxon>Eukaryota</taxon>
        <taxon>Viridiplantae</taxon>
        <taxon>Streptophyta</taxon>
        <taxon>Embryophyta</taxon>
        <taxon>Bryophyta</taxon>
        <taxon>Bryophytina</taxon>
        <taxon>Bryopsida</taxon>
        <taxon>Dicranidae</taxon>
        <taxon>Pseudoditrichales</taxon>
        <taxon>Ditrichaceae</taxon>
        <taxon>Ceratodon</taxon>
    </lineage>
</organism>
<evidence type="ECO:0000256" key="1">
    <source>
        <dbReference type="SAM" id="Phobius"/>
    </source>
</evidence>
<keyword evidence="3" id="KW-1185">Reference proteome</keyword>
<keyword evidence="1" id="KW-0812">Transmembrane</keyword>
<dbReference type="AlphaFoldDB" id="A0A8T0JB66"/>
<protein>
    <recommendedName>
        <fullName evidence="4">Transmembrane protein</fullName>
    </recommendedName>
</protein>
<evidence type="ECO:0000313" key="3">
    <source>
        <dbReference type="Proteomes" id="UP000822688"/>
    </source>
</evidence>
<name>A0A8T0JB66_CERPU</name>
<evidence type="ECO:0000313" key="2">
    <source>
        <dbReference type="EMBL" id="KAG0593150.1"/>
    </source>
</evidence>
<feature type="transmembrane region" description="Helical" evidence="1">
    <location>
        <begin position="12"/>
        <end position="33"/>
    </location>
</feature>